<dbReference type="Proteomes" id="UP000789525">
    <property type="component" value="Unassembled WGS sequence"/>
</dbReference>
<gene>
    <name evidence="1" type="ORF">ACOLOM_LOCUS12468</name>
</gene>
<protein>
    <submittedName>
        <fullName evidence="1">15595_t:CDS:1</fullName>
    </submittedName>
</protein>
<proteinExistence type="predicted"/>
<evidence type="ECO:0000313" key="1">
    <source>
        <dbReference type="EMBL" id="CAG8746437.1"/>
    </source>
</evidence>
<reference evidence="1" key="1">
    <citation type="submission" date="2021-06" db="EMBL/GenBank/DDBJ databases">
        <authorList>
            <person name="Kallberg Y."/>
            <person name="Tangrot J."/>
            <person name="Rosling A."/>
        </authorList>
    </citation>
    <scope>NUCLEOTIDE SEQUENCE</scope>
    <source>
        <strain evidence="1">CL356</strain>
    </source>
</reference>
<evidence type="ECO:0000313" key="2">
    <source>
        <dbReference type="Proteomes" id="UP000789525"/>
    </source>
</evidence>
<accession>A0ACA9QDI7</accession>
<comment type="caution">
    <text evidence="1">The sequence shown here is derived from an EMBL/GenBank/DDBJ whole genome shotgun (WGS) entry which is preliminary data.</text>
</comment>
<organism evidence="1 2">
    <name type="scientific">Acaulospora colombiana</name>
    <dbReference type="NCBI Taxonomy" id="27376"/>
    <lineage>
        <taxon>Eukaryota</taxon>
        <taxon>Fungi</taxon>
        <taxon>Fungi incertae sedis</taxon>
        <taxon>Mucoromycota</taxon>
        <taxon>Glomeromycotina</taxon>
        <taxon>Glomeromycetes</taxon>
        <taxon>Diversisporales</taxon>
        <taxon>Acaulosporaceae</taxon>
        <taxon>Acaulospora</taxon>
    </lineage>
</organism>
<name>A0ACA9QDI7_9GLOM</name>
<sequence>PNQTPNPNDTHPPAAQSKGQLPPSSQPSQSTNPNDPHPPAQTHQDAQHQQQQQPPAPNTRQSTGGTPRAEDSCNHGEQAERPLPPLFVQLPRTVKVDYGPHEMGDQSEWTF</sequence>
<keyword evidence="2" id="KW-1185">Reference proteome</keyword>
<feature type="non-terminal residue" evidence="1">
    <location>
        <position position="1"/>
    </location>
</feature>
<dbReference type="EMBL" id="CAJVPT010050711">
    <property type="protein sequence ID" value="CAG8746437.1"/>
    <property type="molecule type" value="Genomic_DNA"/>
</dbReference>